<keyword evidence="6" id="KW-0472">Membrane</keyword>
<evidence type="ECO:0000313" key="8">
    <source>
        <dbReference type="EMBL" id="KAK1388199.1"/>
    </source>
</evidence>
<reference evidence="8" key="1">
    <citation type="submission" date="2023-02" db="EMBL/GenBank/DDBJ databases">
        <title>Genome of toxic invasive species Heracleum sosnowskyi carries increased number of genes despite the absence of recent whole-genome duplications.</title>
        <authorList>
            <person name="Schelkunov M."/>
            <person name="Shtratnikova V."/>
            <person name="Makarenko M."/>
            <person name="Klepikova A."/>
            <person name="Omelchenko D."/>
            <person name="Novikova G."/>
            <person name="Obukhova E."/>
            <person name="Bogdanov V."/>
            <person name="Penin A."/>
            <person name="Logacheva M."/>
        </authorList>
    </citation>
    <scope>NUCLEOTIDE SEQUENCE</scope>
    <source>
        <strain evidence="8">Hsosn_3</strain>
        <tissue evidence="8">Leaf</tissue>
    </source>
</reference>
<evidence type="ECO:0000313" key="9">
    <source>
        <dbReference type="Proteomes" id="UP001237642"/>
    </source>
</evidence>
<comment type="similarity">
    <text evidence="2">Belongs to the MLO family.</text>
</comment>
<evidence type="ECO:0000256" key="2">
    <source>
        <dbReference type="ARBA" id="ARBA00006574"/>
    </source>
</evidence>
<protein>
    <submittedName>
        <fullName evidence="8">Uncharacterized protein</fullName>
    </submittedName>
</protein>
<dbReference type="PANTHER" id="PTHR31942:SF82">
    <property type="entry name" value="MLO PROTEIN HOMOLOG 1"/>
    <property type="match status" value="1"/>
</dbReference>
<dbReference type="EMBL" id="JAUIZM010000004">
    <property type="protein sequence ID" value="KAK1388199.1"/>
    <property type="molecule type" value="Genomic_DNA"/>
</dbReference>
<accession>A0AAD8IND7</accession>
<sequence>MWTEAWSGCFKKASNVQGGGSWISSGGVNLESGGNADVAGNGAHSQAHGADARGDFCFIGTSTFFRANATRLHIVTDNDPSRFRFAHQTSFVRRHSGLSTMPGVGYIVAFFRQFFASVTKVDYMTMRHGFINAHFAPNSKFNFHKYIKRSMEDDFMVVVGIAEQYAYQAAVNIGDHALKGFLYDHGEISLLEKTFKMAILVLLVFMEAKMLETTENAGANEYEKDLHFPFNLLLTVLVGFRMITGLRGKGYARYAGLWTDQQI</sequence>
<evidence type="ECO:0000256" key="4">
    <source>
        <dbReference type="ARBA" id="ARBA00022821"/>
    </source>
</evidence>
<keyword evidence="9" id="KW-1185">Reference proteome</keyword>
<reference evidence="8" key="2">
    <citation type="submission" date="2023-05" db="EMBL/GenBank/DDBJ databases">
        <authorList>
            <person name="Schelkunov M.I."/>
        </authorList>
    </citation>
    <scope>NUCLEOTIDE SEQUENCE</scope>
    <source>
        <strain evidence="8">Hsosn_3</strain>
        <tissue evidence="8">Leaf</tissue>
    </source>
</reference>
<comment type="caution">
    <text evidence="8">The sequence shown here is derived from an EMBL/GenBank/DDBJ whole genome shotgun (WGS) entry which is preliminary data.</text>
</comment>
<keyword evidence="5" id="KW-1133">Transmembrane helix</keyword>
<organism evidence="8 9">
    <name type="scientific">Heracleum sosnowskyi</name>
    <dbReference type="NCBI Taxonomy" id="360622"/>
    <lineage>
        <taxon>Eukaryota</taxon>
        <taxon>Viridiplantae</taxon>
        <taxon>Streptophyta</taxon>
        <taxon>Embryophyta</taxon>
        <taxon>Tracheophyta</taxon>
        <taxon>Spermatophyta</taxon>
        <taxon>Magnoliopsida</taxon>
        <taxon>eudicotyledons</taxon>
        <taxon>Gunneridae</taxon>
        <taxon>Pentapetalae</taxon>
        <taxon>asterids</taxon>
        <taxon>campanulids</taxon>
        <taxon>Apiales</taxon>
        <taxon>Apiaceae</taxon>
        <taxon>Apioideae</taxon>
        <taxon>apioid superclade</taxon>
        <taxon>Tordylieae</taxon>
        <taxon>Tordyliinae</taxon>
        <taxon>Heracleum</taxon>
    </lineage>
</organism>
<evidence type="ECO:0000256" key="6">
    <source>
        <dbReference type="ARBA" id="ARBA00023136"/>
    </source>
</evidence>
<evidence type="ECO:0000256" key="3">
    <source>
        <dbReference type="ARBA" id="ARBA00022692"/>
    </source>
</evidence>
<dbReference type="InterPro" id="IPR004326">
    <property type="entry name" value="Mlo"/>
</dbReference>
<dbReference type="GO" id="GO:0016020">
    <property type="term" value="C:membrane"/>
    <property type="evidence" value="ECO:0007669"/>
    <property type="project" value="UniProtKB-SubCell"/>
</dbReference>
<dbReference type="GO" id="GO:0006952">
    <property type="term" value="P:defense response"/>
    <property type="evidence" value="ECO:0007669"/>
    <property type="project" value="UniProtKB-KW"/>
</dbReference>
<comment type="subcellular location">
    <subcellularLocation>
        <location evidence="1">Membrane</location>
        <topology evidence="1">Multi-pass membrane protein</topology>
    </subcellularLocation>
</comment>
<evidence type="ECO:0000256" key="1">
    <source>
        <dbReference type="ARBA" id="ARBA00004141"/>
    </source>
</evidence>
<dbReference type="PANTHER" id="PTHR31942">
    <property type="entry name" value="MLO-LIKE PROTEIN 1"/>
    <property type="match status" value="1"/>
</dbReference>
<evidence type="ECO:0000256" key="7">
    <source>
        <dbReference type="ARBA" id="ARBA00023265"/>
    </source>
</evidence>
<dbReference type="Pfam" id="PF03094">
    <property type="entry name" value="Mlo"/>
    <property type="match status" value="1"/>
</dbReference>
<dbReference type="AlphaFoldDB" id="A0AAD8IND7"/>
<name>A0AAD8IND7_9APIA</name>
<gene>
    <name evidence="8" type="ORF">POM88_016377</name>
</gene>
<keyword evidence="3" id="KW-0812">Transmembrane</keyword>
<keyword evidence="4" id="KW-0611">Plant defense</keyword>
<proteinExistence type="inferred from homology"/>
<keyword evidence="7" id="KW-0568">Pathogenesis-related protein</keyword>
<dbReference type="Proteomes" id="UP001237642">
    <property type="component" value="Unassembled WGS sequence"/>
</dbReference>
<evidence type="ECO:0000256" key="5">
    <source>
        <dbReference type="ARBA" id="ARBA00022989"/>
    </source>
</evidence>